<accession>A0A0A1UD05</accession>
<dbReference type="VEuPathDB" id="AmoebaDB:EIN_130860"/>
<keyword evidence="3" id="KW-1185">Reference proteome</keyword>
<keyword evidence="1" id="KW-0812">Transmembrane</keyword>
<feature type="transmembrane region" description="Helical" evidence="1">
    <location>
        <begin position="126"/>
        <end position="147"/>
    </location>
</feature>
<feature type="transmembrane region" description="Helical" evidence="1">
    <location>
        <begin position="57"/>
        <end position="74"/>
    </location>
</feature>
<evidence type="ECO:0000313" key="2">
    <source>
        <dbReference type="EMBL" id="ELP94317.1"/>
    </source>
</evidence>
<feature type="transmembrane region" description="Helical" evidence="1">
    <location>
        <begin position="86"/>
        <end position="105"/>
    </location>
</feature>
<reference evidence="2 3" key="1">
    <citation type="submission" date="2012-10" db="EMBL/GenBank/DDBJ databases">
        <authorList>
            <person name="Zafar N."/>
            <person name="Inman J."/>
            <person name="Hall N."/>
            <person name="Lorenzi H."/>
            <person name="Caler E."/>
        </authorList>
    </citation>
    <scope>NUCLEOTIDE SEQUENCE [LARGE SCALE GENOMIC DNA]</scope>
    <source>
        <strain evidence="2 3">IP1</strain>
    </source>
</reference>
<dbReference type="EMBL" id="KB206244">
    <property type="protein sequence ID" value="ELP94317.1"/>
    <property type="molecule type" value="Genomic_DNA"/>
</dbReference>
<protein>
    <submittedName>
        <fullName evidence="2">Uncharacterized protein</fullName>
    </submittedName>
</protein>
<keyword evidence="1" id="KW-0472">Membrane</keyword>
<proteinExistence type="predicted"/>
<gene>
    <name evidence="2" type="ORF">EIN_130860</name>
</gene>
<dbReference type="KEGG" id="eiv:EIN_130860"/>
<feature type="transmembrane region" description="Helical" evidence="1">
    <location>
        <begin position="261"/>
        <end position="288"/>
    </location>
</feature>
<feature type="transmembrane region" description="Helical" evidence="1">
    <location>
        <begin position="216"/>
        <end position="241"/>
    </location>
</feature>
<sequence>MKKPTIFTQNKNLKRRDIILMEIERSVAFIYPENSISGDETTVGGEPPKSKMNLKEILMFPLILIYFPLFFLQKNDENTLNDFKKALIPFCMISSCRIIVEYIILRPLFNKVLPFDIPKKKRRERGHLLSNALFDTTVNFLLIPFSLHVFSLEDWFPIQLFGKQFAPKLFFQNFPNVTYSPTFIFFICFQLGHCTHSLVFQFVTSFTKYQDVSYHLLKSIFLTYSVLINYGRVAVVFILLLDILEVVKNIQFCVENASSRIVVFLTLILAGVVLRVVYVFPFCVIYPIVKNITLVVDKFTLYSDVKNLFIVLTTMLVLLGTTLYDVVEHFVNMYTLFKSNHIICFLLSPLDVLLSLTV</sequence>
<dbReference type="GeneID" id="14893287"/>
<feature type="transmembrane region" description="Helical" evidence="1">
    <location>
        <begin position="308"/>
        <end position="327"/>
    </location>
</feature>
<dbReference type="RefSeq" id="XP_004261088.1">
    <property type="nucleotide sequence ID" value="XM_004261040.1"/>
</dbReference>
<evidence type="ECO:0000256" key="1">
    <source>
        <dbReference type="SAM" id="Phobius"/>
    </source>
</evidence>
<organism evidence="2 3">
    <name type="scientific">Entamoeba invadens IP1</name>
    <dbReference type="NCBI Taxonomy" id="370355"/>
    <lineage>
        <taxon>Eukaryota</taxon>
        <taxon>Amoebozoa</taxon>
        <taxon>Evosea</taxon>
        <taxon>Archamoebae</taxon>
        <taxon>Mastigamoebida</taxon>
        <taxon>Entamoebidae</taxon>
        <taxon>Entamoeba</taxon>
    </lineage>
</organism>
<name>A0A0A1UD05_ENTIV</name>
<keyword evidence="1" id="KW-1133">Transmembrane helix</keyword>
<evidence type="ECO:0000313" key="3">
    <source>
        <dbReference type="Proteomes" id="UP000014680"/>
    </source>
</evidence>
<feature type="transmembrane region" description="Helical" evidence="1">
    <location>
        <begin position="183"/>
        <end position="204"/>
    </location>
</feature>
<dbReference type="OMA" id="FHIFRLE"/>
<dbReference type="AlphaFoldDB" id="A0A0A1UD05"/>
<dbReference type="OrthoDB" id="29816at2759"/>
<dbReference type="Proteomes" id="UP000014680">
    <property type="component" value="Unassembled WGS sequence"/>
</dbReference>